<dbReference type="AlphaFoldDB" id="X0RKE6"/>
<evidence type="ECO:0000313" key="1">
    <source>
        <dbReference type="EMBL" id="GAF69263.1"/>
    </source>
</evidence>
<reference evidence="1" key="1">
    <citation type="journal article" date="2014" name="Front. Microbiol.">
        <title>High frequency of phylogenetically diverse reductive dehalogenase-homologous genes in deep subseafloor sedimentary metagenomes.</title>
        <authorList>
            <person name="Kawai M."/>
            <person name="Futagami T."/>
            <person name="Toyoda A."/>
            <person name="Takaki Y."/>
            <person name="Nishi S."/>
            <person name="Hori S."/>
            <person name="Arai W."/>
            <person name="Tsubouchi T."/>
            <person name="Morono Y."/>
            <person name="Uchiyama I."/>
            <person name="Ito T."/>
            <person name="Fujiyama A."/>
            <person name="Inagaki F."/>
            <person name="Takami H."/>
        </authorList>
    </citation>
    <scope>NUCLEOTIDE SEQUENCE</scope>
    <source>
        <strain evidence="1">Expedition CK06-06</strain>
    </source>
</reference>
<organism evidence="1">
    <name type="scientific">marine sediment metagenome</name>
    <dbReference type="NCBI Taxonomy" id="412755"/>
    <lineage>
        <taxon>unclassified sequences</taxon>
        <taxon>metagenomes</taxon>
        <taxon>ecological metagenomes</taxon>
    </lineage>
</organism>
<protein>
    <submittedName>
        <fullName evidence="1">Uncharacterized protein</fullName>
    </submittedName>
</protein>
<proteinExistence type="predicted"/>
<comment type="caution">
    <text evidence="1">The sequence shown here is derived from an EMBL/GenBank/DDBJ whole genome shotgun (WGS) entry which is preliminary data.</text>
</comment>
<sequence length="181" mass="19632">MNETPSDFYEWDPERIPLGTKSGQAAVVDGVDLRRVPYEIEYAVEQDGDHLIDQIEGPLVTQPAFNQATGEPTIIVKVEDGTILGVFPAYRLLDVDYDLIANHIAATVPETPEAVLGASQAAIAALVVLADTPEAVTAPPDKDVIVIPIGEQVILIHRRHGVPDWPETCDRYLGQSTEGLI</sequence>
<dbReference type="EMBL" id="BARS01002554">
    <property type="protein sequence ID" value="GAF69263.1"/>
    <property type="molecule type" value="Genomic_DNA"/>
</dbReference>
<accession>X0RKE6</accession>
<gene>
    <name evidence="1" type="ORF">S01H1_04880</name>
</gene>
<name>X0RKE6_9ZZZZ</name>